<keyword evidence="2" id="KW-1185">Reference proteome</keyword>
<dbReference type="RefSeq" id="WP_044350277.1">
    <property type="nucleotide sequence ID" value="NZ_AZAC01000024.1"/>
</dbReference>
<dbReference type="STRING" id="1429043.X474_17715"/>
<dbReference type="EMBL" id="AZAC01000024">
    <property type="protein sequence ID" value="KIX12733.1"/>
    <property type="molecule type" value="Genomic_DNA"/>
</dbReference>
<evidence type="ECO:0000313" key="1">
    <source>
        <dbReference type="EMBL" id="KIX12733.1"/>
    </source>
</evidence>
<dbReference type="InParanoid" id="A0A0D2HQH2"/>
<dbReference type="AlphaFoldDB" id="A0A0D2HQH2"/>
<organism evidence="1 2">
    <name type="scientific">Dethiosulfatarculus sandiegensis</name>
    <dbReference type="NCBI Taxonomy" id="1429043"/>
    <lineage>
        <taxon>Bacteria</taxon>
        <taxon>Pseudomonadati</taxon>
        <taxon>Thermodesulfobacteriota</taxon>
        <taxon>Desulfarculia</taxon>
        <taxon>Desulfarculales</taxon>
        <taxon>Desulfarculaceae</taxon>
        <taxon>Dethiosulfatarculus</taxon>
    </lineage>
</organism>
<reference evidence="1 2" key="1">
    <citation type="submission" date="2013-11" db="EMBL/GenBank/DDBJ databases">
        <title>Metagenomic analysis of a methanogenic consortium involved in long chain n-alkane degradation.</title>
        <authorList>
            <person name="Davidova I.A."/>
            <person name="Callaghan A.V."/>
            <person name="Wawrik B."/>
            <person name="Pruitt S."/>
            <person name="Marks C."/>
            <person name="Duncan K.E."/>
            <person name="Suflita J.M."/>
        </authorList>
    </citation>
    <scope>NUCLEOTIDE SEQUENCE [LARGE SCALE GENOMIC DNA]</scope>
    <source>
        <strain evidence="1 2">SPR</strain>
    </source>
</reference>
<name>A0A0D2HQH2_9BACT</name>
<evidence type="ECO:0000313" key="2">
    <source>
        <dbReference type="Proteomes" id="UP000032233"/>
    </source>
</evidence>
<dbReference type="Proteomes" id="UP000032233">
    <property type="component" value="Unassembled WGS sequence"/>
</dbReference>
<gene>
    <name evidence="1" type="ORF">X474_17715</name>
</gene>
<protein>
    <submittedName>
        <fullName evidence="1">Uncharacterized protein</fullName>
    </submittedName>
</protein>
<sequence>MTDMGKGQAEDRLTNRDQASLSAPLISIQPQALALVAKGQGDVRQRWFQAGFLEGEKILPVQEKQANWQLPDLREFLSSLADKGLGELILVEWNPDEARFLGGVRNPPLAELGRDFSSFLAGFWGGLGQCLLGRPTGVEELTCLSSQVDYLLFRVQAETRAPHLVA</sequence>
<accession>A0A0D2HQH2</accession>
<comment type="caution">
    <text evidence="1">The sequence shown here is derived from an EMBL/GenBank/DDBJ whole genome shotgun (WGS) entry which is preliminary data.</text>
</comment>
<proteinExistence type="predicted"/>